<dbReference type="OrthoDB" id="273452at2759"/>
<gene>
    <name evidence="2" type="ORF">LtaPh_2825300</name>
</gene>
<keyword evidence="1" id="KW-0472">Membrane</keyword>
<name>A0A640KLP4_LEITA</name>
<evidence type="ECO:0000313" key="2">
    <source>
        <dbReference type="EMBL" id="GET90171.1"/>
    </source>
</evidence>
<organism evidence="2 3">
    <name type="scientific">Leishmania tarentolae</name>
    <name type="common">Sauroleishmania tarentolae</name>
    <dbReference type="NCBI Taxonomy" id="5689"/>
    <lineage>
        <taxon>Eukaryota</taxon>
        <taxon>Discoba</taxon>
        <taxon>Euglenozoa</taxon>
        <taxon>Kinetoplastea</taxon>
        <taxon>Metakinetoplastina</taxon>
        <taxon>Trypanosomatida</taxon>
        <taxon>Trypanosomatidae</taxon>
        <taxon>Leishmaniinae</taxon>
        <taxon>Leishmania</taxon>
        <taxon>lizard Leishmania</taxon>
    </lineage>
</organism>
<accession>A0A640KLP4</accession>
<comment type="caution">
    <text evidence="2">The sequence shown here is derived from an EMBL/GenBank/DDBJ whole genome shotgun (WGS) entry which is preliminary data.</text>
</comment>
<evidence type="ECO:0000313" key="3">
    <source>
        <dbReference type="Proteomes" id="UP000419144"/>
    </source>
</evidence>
<dbReference type="VEuPathDB" id="TriTrypDB:LtaPh_2825300"/>
<feature type="transmembrane region" description="Helical" evidence="1">
    <location>
        <begin position="64"/>
        <end position="83"/>
    </location>
</feature>
<reference evidence="2" key="1">
    <citation type="submission" date="2019-11" db="EMBL/GenBank/DDBJ databases">
        <title>Leishmania tarentolae CDS.</title>
        <authorList>
            <person name="Goto Y."/>
            <person name="Yamagishi J."/>
        </authorList>
    </citation>
    <scope>NUCLEOTIDE SEQUENCE [LARGE SCALE GENOMIC DNA]</scope>
    <source>
        <strain evidence="2">Parrot Tar II</strain>
    </source>
</reference>
<dbReference type="Proteomes" id="UP000419144">
    <property type="component" value="Unassembled WGS sequence"/>
</dbReference>
<keyword evidence="3" id="KW-1185">Reference proteome</keyword>
<dbReference type="EMBL" id="BLBS01000039">
    <property type="protein sequence ID" value="GET90171.1"/>
    <property type="molecule type" value="Genomic_DNA"/>
</dbReference>
<keyword evidence="1" id="KW-1133">Transmembrane helix</keyword>
<keyword evidence="1" id="KW-0812">Transmembrane</keyword>
<sequence>MGYNMSKKVTFLGRHVGCHLWRAVADLCRRDSAVRVHLSSDAYLSAWSQFKRPAQVNVSSDDTVLLYISSFVAILLVATRVSAPLRSMYEGLGDVCLTRRIYYLRPDCTALQLACLGMKCA</sequence>
<protein>
    <submittedName>
        <fullName evidence="2">Uncharacterized protein</fullName>
    </submittedName>
</protein>
<evidence type="ECO:0000256" key="1">
    <source>
        <dbReference type="SAM" id="Phobius"/>
    </source>
</evidence>
<proteinExistence type="predicted"/>
<dbReference type="AlphaFoldDB" id="A0A640KLP4"/>